<proteinExistence type="predicted"/>
<evidence type="ECO:0000256" key="1">
    <source>
        <dbReference type="SAM" id="MobiDB-lite"/>
    </source>
</evidence>
<organism evidence="5 6">
    <name type="scientific">Arabidopsis thaliana</name>
    <name type="common">Mouse-ear cress</name>
    <dbReference type="NCBI Taxonomy" id="3702"/>
    <lineage>
        <taxon>Eukaryota</taxon>
        <taxon>Viridiplantae</taxon>
        <taxon>Streptophyta</taxon>
        <taxon>Embryophyta</taxon>
        <taxon>Tracheophyta</taxon>
        <taxon>Spermatophyta</taxon>
        <taxon>Magnoliopsida</taxon>
        <taxon>eudicotyledons</taxon>
        <taxon>Gunneridae</taxon>
        <taxon>Pentapetalae</taxon>
        <taxon>rosids</taxon>
        <taxon>malvids</taxon>
        <taxon>Brassicales</taxon>
        <taxon>Brassicaceae</taxon>
        <taxon>Camelineae</taxon>
        <taxon>Arabidopsis</taxon>
    </lineage>
</organism>
<dbReference type="InterPro" id="IPR021827">
    <property type="entry name" value="Nup186/Nup192/Nup205"/>
</dbReference>
<gene>
    <name evidence="5" type="ORF">AT9943_LOCUS21161</name>
</gene>
<dbReference type="InterPro" id="IPR002710">
    <property type="entry name" value="Dilute_dom"/>
</dbReference>
<dbReference type="CDD" id="cd10455">
    <property type="entry name" value="GIY-YIG_SLX1"/>
    <property type="match status" value="1"/>
</dbReference>
<feature type="domain" description="Dilute" evidence="3">
    <location>
        <begin position="595"/>
        <end position="917"/>
    </location>
</feature>
<dbReference type="InterPro" id="IPR000305">
    <property type="entry name" value="GIY-YIG_endonuc"/>
</dbReference>
<feature type="domain" description="GIY-YIG" evidence="2">
    <location>
        <begin position="52"/>
        <end position="132"/>
    </location>
</feature>
<dbReference type="PROSITE" id="PS50164">
    <property type="entry name" value="GIY_YIG"/>
    <property type="match status" value="1"/>
</dbReference>
<dbReference type="Proteomes" id="UP000516314">
    <property type="component" value="Chromosome 5"/>
</dbReference>
<evidence type="ECO:0000313" key="6">
    <source>
        <dbReference type="Proteomes" id="UP000516314"/>
    </source>
</evidence>
<dbReference type="GO" id="GO:0005643">
    <property type="term" value="C:nuclear pore"/>
    <property type="evidence" value="ECO:0007669"/>
    <property type="project" value="InterPro"/>
</dbReference>
<dbReference type="InterPro" id="IPR035901">
    <property type="entry name" value="GIY-YIG_endonuc_sf"/>
</dbReference>
<dbReference type="Pfam" id="PF10358">
    <property type="entry name" value="NT-C2"/>
    <property type="match status" value="1"/>
</dbReference>
<feature type="region of interest" description="Disordered" evidence="1">
    <location>
        <begin position="322"/>
        <end position="349"/>
    </location>
</feature>
<dbReference type="PANTHER" id="PTHR31344">
    <property type="entry name" value="NUCLEAR PORE COMPLEX PROTEIN NUP205"/>
    <property type="match status" value="1"/>
</dbReference>
<feature type="region of interest" description="Disordered" evidence="1">
    <location>
        <begin position="28"/>
        <end position="48"/>
    </location>
</feature>
<dbReference type="PROSITE" id="PS51840">
    <property type="entry name" value="C2_NT"/>
    <property type="match status" value="1"/>
</dbReference>
<feature type="domain" description="C2 NT-type" evidence="4">
    <location>
        <begin position="180"/>
        <end position="326"/>
    </location>
</feature>
<evidence type="ECO:0000259" key="3">
    <source>
        <dbReference type="PROSITE" id="PS51126"/>
    </source>
</evidence>
<dbReference type="EMBL" id="LR881470">
    <property type="protein sequence ID" value="CAD5333822.1"/>
    <property type="molecule type" value="Genomic_DNA"/>
</dbReference>
<dbReference type="Gene3D" id="3.40.1440.10">
    <property type="entry name" value="GIY-YIG endonuclease"/>
    <property type="match status" value="1"/>
</dbReference>
<reference evidence="5 6" key="1">
    <citation type="submission" date="2020-09" db="EMBL/GenBank/DDBJ databases">
        <authorList>
            <person name="Ashkenazy H."/>
        </authorList>
    </citation>
    <scope>NUCLEOTIDE SEQUENCE [LARGE SCALE GENOMIC DNA]</scope>
    <source>
        <strain evidence="6">cv. Cdm-0</strain>
    </source>
</reference>
<sequence>MTRLLSRTFPSVKLRDCNPKAPEFRNLKNSQTQVPISSSSSPQENSKIPKSKSWSVYLILSTTEPIKTYVGITTDFSRRLKQHNGEIRGGAKASSAGRPWLCACIITGFTCLSQASSFESKWKIFTRKLPRRKKDEDMSQSDAVLQHRRRALNKVEESLDSTQDYVFMLGLDDNSDKNIASIRRDNGVFVEYLISIKELKPWPTSQVPAQCVLLKWENGENNSGSFIAVVGKDTIMFNESFRLTLTLEPKVGSDNKFHKNLLELHVYDAKKKDKGVKNKLLGTASVNLADFGVLTNSVPVGAPFTFKKSSRNDASSEIYLTVEPAGEEDYDEGNRSSGSSQPKMSFSRRSVDGSEFSLASLTDDDDDASSVSSSTRRVSFSAMCDANSTNTEAMTNGDEKKGWKHVTLKHSNNEAALVSEIENLLREEERKRQSNQPVIVSAEIDQKHKDDTNAFKLKKQFSEIKPGPLSLPPDAAKKQMKLRTNTLALGRKTLGMEGIPRLKQLKSIQLHFDGHKDDSSHKKASGVVNKVGLITPQDSKTETLEDELKEAAVLEAAIYSVVAEHTSSMSKVHAPARRLARFYLHACKGNGLDHSKRASAARAAVSGLILVSKACGNDVPRLTFWLSNSIVLRAILSRGMEKMKIVLEKAGSDEWEDPRAFLAALEKFESWIFSRVVKSVWWQSMTPHMQSPAVKGSIARKVSGKRRLGHRNQGLYAIELWKNAFRAACERLCPLRGSRQECGCLPMLAKLVMEQLISRLDVAMFNAILRESAGEMPTDPVSDPISDINVLPIPAGKASFGAGAQLKNAIGTWSRWLEDQFEQKEDKSGRNKDEDNNDKEKPECEHFRLFHLLNSLGDLMMLPFKMLADKSTRKEVCPTLGPPIIKRVLRNFVPDEFNPHRIPRRLFDVLNSEVLTEEDNGCITVFPSAASPTVYLMPSTDSIKRFIGELNNPSISETGSSVFKKQYTSDDELDDLDTSINSIFSAPGTTNSSEWMPKGYGRRKTVRYQLLREIWKEDGIQ</sequence>
<accession>A0A7G2FE37</accession>
<dbReference type="AlphaFoldDB" id="A0A7G2FE37"/>
<protein>
    <submittedName>
        <fullName evidence="5">(thale cress) hypothetical protein</fullName>
    </submittedName>
</protein>
<evidence type="ECO:0000259" key="4">
    <source>
        <dbReference type="PROSITE" id="PS51840"/>
    </source>
</evidence>
<evidence type="ECO:0000313" key="5">
    <source>
        <dbReference type="EMBL" id="CAD5333822.1"/>
    </source>
</evidence>
<dbReference type="InterPro" id="IPR019448">
    <property type="entry name" value="NT-C2"/>
</dbReference>
<dbReference type="Pfam" id="PF01541">
    <property type="entry name" value="GIY-YIG"/>
    <property type="match status" value="1"/>
</dbReference>
<name>A0A7G2FE37_ARATH</name>
<feature type="compositionally biased region" description="Polar residues" evidence="1">
    <location>
        <begin position="335"/>
        <end position="348"/>
    </location>
</feature>
<evidence type="ECO:0000259" key="2">
    <source>
        <dbReference type="PROSITE" id="PS50164"/>
    </source>
</evidence>
<dbReference type="PANTHER" id="PTHR31344:SF13">
    <property type="entry name" value="EEIG1_EHBP1 PROTEIN AMINO-TERMINAL DOMAIN PROTEIN"/>
    <property type="match status" value="1"/>
</dbReference>
<feature type="region of interest" description="Disordered" evidence="1">
    <location>
        <begin position="821"/>
        <end position="840"/>
    </location>
</feature>
<dbReference type="PROSITE" id="PS51126">
    <property type="entry name" value="DILUTE"/>
    <property type="match status" value="1"/>
</dbReference>